<evidence type="ECO:0000313" key="2">
    <source>
        <dbReference type="EMBL" id="CBX90792.1"/>
    </source>
</evidence>
<dbReference type="InParanoid" id="E4ZID1"/>
<protein>
    <submittedName>
        <fullName evidence="2">Predicted protein</fullName>
    </submittedName>
</protein>
<sequence length="102" mass="11350">MYKLSALLMNVALLASSVNAGKIYVCTGKNYTGHCTDVEFKSGECKNLPFGDGISSLRMFNYDCQFYTDVLCDPNSENTSITYDMPDLHTGTFNDQLSSFRC</sequence>
<dbReference type="RefSeq" id="XP_003834157.1">
    <property type="nucleotide sequence ID" value="XM_003834109.1"/>
</dbReference>
<evidence type="ECO:0000313" key="3">
    <source>
        <dbReference type="Proteomes" id="UP000002668"/>
    </source>
</evidence>
<feature type="chain" id="PRO_5003192949" evidence="1">
    <location>
        <begin position="21"/>
        <end position="102"/>
    </location>
</feature>
<dbReference type="VEuPathDB" id="FungiDB:LEMA_P058260.1"/>
<dbReference type="OrthoDB" id="2910287at2759"/>
<gene>
    <name evidence="2" type="ORF">LEMA_P058260.1</name>
</gene>
<evidence type="ECO:0000256" key="1">
    <source>
        <dbReference type="SAM" id="SignalP"/>
    </source>
</evidence>
<dbReference type="HOGENOM" id="CLU_2320463_0_0_1"/>
<proteinExistence type="predicted"/>
<dbReference type="GeneID" id="13284044"/>
<dbReference type="AlphaFoldDB" id="E4ZID1"/>
<keyword evidence="3" id="KW-1185">Reference proteome</keyword>
<organism evidence="3">
    <name type="scientific">Leptosphaeria maculans (strain JN3 / isolate v23.1.3 / race Av1-4-5-6-7-8)</name>
    <name type="common">Blackleg fungus</name>
    <name type="synonym">Phoma lingam</name>
    <dbReference type="NCBI Taxonomy" id="985895"/>
    <lineage>
        <taxon>Eukaryota</taxon>
        <taxon>Fungi</taxon>
        <taxon>Dikarya</taxon>
        <taxon>Ascomycota</taxon>
        <taxon>Pezizomycotina</taxon>
        <taxon>Dothideomycetes</taxon>
        <taxon>Pleosporomycetidae</taxon>
        <taxon>Pleosporales</taxon>
        <taxon>Pleosporineae</taxon>
        <taxon>Leptosphaeriaceae</taxon>
        <taxon>Plenodomus</taxon>
        <taxon>Plenodomus lingam/Leptosphaeria maculans species complex</taxon>
    </lineage>
</organism>
<name>E4ZID1_LEPMJ</name>
<dbReference type="Proteomes" id="UP000002668">
    <property type="component" value="Genome"/>
</dbReference>
<reference evidence="3" key="1">
    <citation type="journal article" date="2011" name="Nat. Commun.">
        <title>Effector diversification within compartments of the Leptosphaeria maculans genome affected by Repeat-Induced Point mutations.</title>
        <authorList>
            <person name="Rouxel T."/>
            <person name="Grandaubert J."/>
            <person name="Hane J.K."/>
            <person name="Hoede C."/>
            <person name="van de Wouw A.P."/>
            <person name="Couloux A."/>
            <person name="Dominguez V."/>
            <person name="Anthouard V."/>
            <person name="Bally P."/>
            <person name="Bourras S."/>
            <person name="Cozijnsen A.J."/>
            <person name="Ciuffetti L.M."/>
            <person name="Degrave A."/>
            <person name="Dilmaghani A."/>
            <person name="Duret L."/>
            <person name="Fudal I."/>
            <person name="Goodwin S.B."/>
            <person name="Gout L."/>
            <person name="Glaser N."/>
            <person name="Linglin J."/>
            <person name="Kema G.H.J."/>
            <person name="Lapalu N."/>
            <person name="Lawrence C.B."/>
            <person name="May K."/>
            <person name="Meyer M."/>
            <person name="Ollivier B."/>
            <person name="Poulain J."/>
            <person name="Schoch C.L."/>
            <person name="Simon A."/>
            <person name="Spatafora J.W."/>
            <person name="Stachowiak A."/>
            <person name="Turgeon B.G."/>
            <person name="Tyler B.M."/>
            <person name="Vincent D."/>
            <person name="Weissenbach J."/>
            <person name="Amselem J."/>
            <person name="Quesneville H."/>
            <person name="Oliver R.P."/>
            <person name="Wincker P."/>
            <person name="Balesdent M.-H."/>
            <person name="Howlett B.J."/>
        </authorList>
    </citation>
    <scope>NUCLEOTIDE SEQUENCE [LARGE SCALE GENOMIC DNA]</scope>
    <source>
        <strain evidence="3">JN3 / isolate v23.1.3 / race Av1-4-5-6-7-8</strain>
    </source>
</reference>
<dbReference type="Gene3D" id="2.60.20.10">
    <property type="entry name" value="Crystallins"/>
    <property type="match status" value="1"/>
</dbReference>
<accession>E4ZID1</accession>
<dbReference type="EMBL" id="FP929065">
    <property type="protein sequence ID" value="CBX90792.1"/>
    <property type="molecule type" value="Genomic_DNA"/>
</dbReference>
<keyword evidence="1" id="KW-0732">Signal</keyword>
<feature type="signal peptide" evidence="1">
    <location>
        <begin position="1"/>
        <end position="20"/>
    </location>
</feature>